<comment type="subcellular location">
    <subcellularLocation>
        <location evidence="1">Cytoplasm</location>
    </subcellularLocation>
</comment>
<dbReference type="PROSITE" id="PS50001">
    <property type="entry name" value="SH2"/>
    <property type="match status" value="1"/>
</dbReference>
<reference evidence="21" key="1">
    <citation type="submission" date="2020-10" db="EMBL/GenBank/DDBJ databases">
        <authorList>
            <person name="Kikuchi T."/>
        </authorList>
    </citation>
    <scope>NUCLEOTIDE SEQUENCE</scope>
    <source>
        <strain evidence="21">NKZ352</strain>
    </source>
</reference>
<evidence type="ECO:0000259" key="19">
    <source>
        <dbReference type="PROSITE" id="PS50002"/>
    </source>
</evidence>
<dbReference type="Gene3D" id="1.20.120.330">
    <property type="entry name" value="Nucleotidyltransferases domain 2"/>
    <property type="match status" value="1"/>
</dbReference>
<evidence type="ECO:0000256" key="2">
    <source>
        <dbReference type="ARBA" id="ARBA00011903"/>
    </source>
</evidence>
<evidence type="ECO:0000256" key="12">
    <source>
        <dbReference type="ARBA" id="ARBA00051245"/>
    </source>
</evidence>
<dbReference type="Pfam" id="PF00017">
    <property type="entry name" value="SH2"/>
    <property type="match status" value="1"/>
</dbReference>
<dbReference type="InterPro" id="IPR050198">
    <property type="entry name" value="Non-receptor_tyrosine_kinases"/>
</dbReference>
<protein>
    <recommendedName>
        <fullName evidence="2">non-specific protein-tyrosine kinase</fullName>
        <ecNumber evidence="2">2.7.10.2</ecNumber>
    </recommendedName>
</protein>
<dbReference type="EC" id="2.7.10.2" evidence="2"/>
<dbReference type="CDD" id="cd09935">
    <property type="entry name" value="SH2_ABL"/>
    <property type="match status" value="1"/>
</dbReference>
<evidence type="ECO:0000256" key="17">
    <source>
        <dbReference type="SAM" id="Phobius"/>
    </source>
</evidence>
<dbReference type="InterPro" id="IPR002123">
    <property type="entry name" value="Plipid/glycerol_acylTrfase"/>
</dbReference>
<dbReference type="GO" id="GO:0004715">
    <property type="term" value="F:non-membrane spanning protein tyrosine kinase activity"/>
    <property type="evidence" value="ECO:0007669"/>
    <property type="project" value="UniProtKB-EC"/>
</dbReference>
<dbReference type="InterPro" id="IPR017441">
    <property type="entry name" value="Protein_kinase_ATP_BS"/>
</dbReference>
<dbReference type="SUPFAM" id="SSF55550">
    <property type="entry name" value="SH2 domain"/>
    <property type="match status" value="1"/>
</dbReference>
<dbReference type="SUPFAM" id="SSF56112">
    <property type="entry name" value="Protein kinase-like (PK-like)"/>
    <property type="match status" value="1"/>
</dbReference>
<dbReference type="Gene3D" id="2.30.30.40">
    <property type="entry name" value="SH3 Domains"/>
    <property type="match status" value="1"/>
</dbReference>
<dbReference type="InterPro" id="IPR008266">
    <property type="entry name" value="Tyr_kinase_AS"/>
</dbReference>
<evidence type="ECO:0000256" key="7">
    <source>
        <dbReference type="ARBA" id="ARBA00022777"/>
    </source>
</evidence>
<keyword evidence="17" id="KW-0472">Membrane</keyword>
<feature type="compositionally biased region" description="Basic and acidic residues" evidence="16">
    <location>
        <begin position="1085"/>
        <end position="1107"/>
    </location>
</feature>
<proteinExistence type="predicted"/>
<dbReference type="GO" id="GO:0005524">
    <property type="term" value="F:ATP binding"/>
    <property type="evidence" value="ECO:0007669"/>
    <property type="project" value="UniProtKB-UniRule"/>
</dbReference>
<feature type="compositionally biased region" description="Low complexity" evidence="16">
    <location>
        <begin position="1296"/>
        <end position="1307"/>
    </location>
</feature>
<organism evidence="21 22">
    <name type="scientific">Caenorhabditis auriculariae</name>
    <dbReference type="NCBI Taxonomy" id="2777116"/>
    <lineage>
        <taxon>Eukaryota</taxon>
        <taxon>Metazoa</taxon>
        <taxon>Ecdysozoa</taxon>
        <taxon>Nematoda</taxon>
        <taxon>Chromadorea</taxon>
        <taxon>Rhabditida</taxon>
        <taxon>Rhabditina</taxon>
        <taxon>Rhabditomorpha</taxon>
        <taxon>Rhabditoidea</taxon>
        <taxon>Rhabditidae</taxon>
        <taxon>Peloderinae</taxon>
        <taxon>Caenorhabditis</taxon>
    </lineage>
</organism>
<dbReference type="PROSITE" id="PS50002">
    <property type="entry name" value="SH3"/>
    <property type="match status" value="1"/>
</dbReference>
<dbReference type="SMART" id="SM00563">
    <property type="entry name" value="PlsC"/>
    <property type="match status" value="1"/>
</dbReference>
<dbReference type="PRINTS" id="PR00109">
    <property type="entry name" value="TYRKINASE"/>
</dbReference>
<dbReference type="EMBL" id="CAJGYM010000009">
    <property type="protein sequence ID" value="CAD6188681.1"/>
    <property type="molecule type" value="Genomic_DNA"/>
</dbReference>
<evidence type="ECO:0000256" key="9">
    <source>
        <dbReference type="ARBA" id="ARBA00022999"/>
    </source>
</evidence>
<dbReference type="PROSITE" id="PS00107">
    <property type="entry name" value="PROTEIN_KINASE_ATP"/>
    <property type="match status" value="1"/>
</dbReference>
<evidence type="ECO:0000313" key="22">
    <source>
        <dbReference type="Proteomes" id="UP000835052"/>
    </source>
</evidence>
<feature type="compositionally biased region" description="Polar residues" evidence="16">
    <location>
        <begin position="1192"/>
        <end position="1205"/>
    </location>
</feature>
<feature type="region of interest" description="Disordered" evidence="16">
    <location>
        <begin position="1266"/>
        <end position="1325"/>
    </location>
</feature>
<evidence type="ECO:0000256" key="15">
    <source>
        <dbReference type="PROSITE-ProRule" id="PRU10141"/>
    </source>
</evidence>
<dbReference type="CDD" id="cd11850">
    <property type="entry name" value="SH3_Abl"/>
    <property type="match status" value="1"/>
</dbReference>
<feature type="transmembrane region" description="Helical" evidence="17">
    <location>
        <begin position="144"/>
        <end position="167"/>
    </location>
</feature>
<gene>
    <name evidence="21" type="ORF">CAUJ_LOCUS4600</name>
</gene>
<dbReference type="SMART" id="SM00252">
    <property type="entry name" value="SH2"/>
    <property type="match status" value="1"/>
</dbReference>
<feature type="region of interest" description="Disordered" evidence="16">
    <location>
        <begin position="1415"/>
        <end position="1455"/>
    </location>
</feature>
<dbReference type="InterPro" id="IPR020635">
    <property type="entry name" value="Tyr_kinase_cat_dom"/>
</dbReference>
<keyword evidence="10" id="KW-0829">Tyrosine-protein kinase</keyword>
<feature type="transmembrane region" description="Helical" evidence="17">
    <location>
        <begin position="6"/>
        <end position="30"/>
    </location>
</feature>
<evidence type="ECO:0000259" key="20">
    <source>
        <dbReference type="PROSITE" id="PS50011"/>
    </source>
</evidence>
<comment type="caution">
    <text evidence="21">The sequence shown here is derived from an EMBL/GenBank/DDBJ whole genome shotgun (WGS) entry which is preliminary data.</text>
</comment>
<dbReference type="InterPro" id="IPR045252">
    <property type="entry name" value="LPCAT1-like"/>
</dbReference>
<feature type="compositionally biased region" description="Low complexity" evidence="16">
    <location>
        <begin position="1374"/>
        <end position="1387"/>
    </location>
</feature>
<dbReference type="Pfam" id="PF01553">
    <property type="entry name" value="Acyltransferase"/>
    <property type="match status" value="1"/>
</dbReference>
<keyword evidence="17" id="KW-0812">Transmembrane</keyword>
<feature type="domain" description="SH2" evidence="18">
    <location>
        <begin position="627"/>
        <end position="717"/>
    </location>
</feature>
<comment type="pathway">
    <text evidence="11">Phospholipid metabolism.</text>
</comment>
<dbReference type="SUPFAM" id="SSF69593">
    <property type="entry name" value="Glycerol-3-phosphate (1)-acyltransferase"/>
    <property type="match status" value="1"/>
</dbReference>
<evidence type="ECO:0000256" key="3">
    <source>
        <dbReference type="ARBA" id="ARBA00022443"/>
    </source>
</evidence>
<keyword evidence="22" id="KW-1185">Reference proteome</keyword>
<dbReference type="Proteomes" id="UP000835052">
    <property type="component" value="Unassembled WGS sequence"/>
</dbReference>
<feature type="compositionally biased region" description="Polar residues" evidence="16">
    <location>
        <begin position="1419"/>
        <end position="1429"/>
    </location>
</feature>
<feature type="compositionally biased region" description="Polar residues" evidence="16">
    <location>
        <begin position="1041"/>
        <end position="1051"/>
    </location>
</feature>
<dbReference type="PRINTS" id="PR00401">
    <property type="entry name" value="SH2DOMAIN"/>
</dbReference>
<dbReference type="InterPro" id="IPR036028">
    <property type="entry name" value="SH3-like_dom_sf"/>
</dbReference>
<feature type="domain" description="Protein kinase" evidence="20">
    <location>
        <begin position="635"/>
        <end position="961"/>
    </location>
</feature>
<evidence type="ECO:0000259" key="18">
    <source>
        <dbReference type="PROSITE" id="PS50001"/>
    </source>
</evidence>
<name>A0A8S1GZF5_9PELO</name>
<dbReference type="Gene3D" id="3.30.505.10">
    <property type="entry name" value="SH2 domain"/>
    <property type="match status" value="1"/>
</dbReference>
<keyword evidence="7" id="KW-0418">Kinase</keyword>
<dbReference type="Gene3D" id="3.30.200.20">
    <property type="entry name" value="Phosphorylase Kinase, domain 1"/>
    <property type="match status" value="1"/>
</dbReference>
<dbReference type="FunFam" id="2.30.30.40:FF:000010">
    <property type="entry name" value="Tyrosine-protein kinase"/>
    <property type="match status" value="1"/>
</dbReference>
<dbReference type="FunFam" id="1.10.510.10:FF:000630">
    <property type="entry name" value="Tyrosine-protein kinase"/>
    <property type="match status" value="1"/>
</dbReference>
<dbReference type="GO" id="GO:0005737">
    <property type="term" value="C:cytoplasm"/>
    <property type="evidence" value="ECO:0007669"/>
    <property type="project" value="UniProtKB-SubCell"/>
</dbReference>
<evidence type="ECO:0000313" key="21">
    <source>
        <dbReference type="EMBL" id="CAD6188681.1"/>
    </source>
</evidence>
<dbReference type="CDD" id="cd07991">
    <property type="entry name" value="LPLAT_LPCAT1-like"/>
    <property type="match status" value="1"/>
</dbReference>
<keyword evidence="3 14" id="KW-0728">SH3 domain</keyword>
<evidence type="ECO:0000256" key="5">
    <source>
        <dbReference type="ARBA" id="ARBA00022679"/>
    </source>
</evidence>
<dbReference type="InterPro" id="IPR011009">
    <property type="entry name" value="Kinase-like_dom_sf"/>
</dbReference>
<dbReference type="SMART" id="SM00326">
    <property type="entry name" value="SH3"/>
    <property type="match status" value="1"/>
</dbReference>
<evidence type="ECO:0000256" key="8">
    <source>
        <dbReference type="ARBA" id="ARBA00022840"/>
    </source>
</evidence>
<feature type="region of interest" description="Disordered" evidence="16">
    <location>
        <begin position="1080"/>
        <end position="1112"/>
    </location>
</feature>
<feature type="region of interest" description="Disordered" evidence="16">
    <location>
        <begin position="1153"/>
        <end position="1239"/>
    </location>
</feature>
<evidence type="ECO:0000256" key="10">
    <source>
        <dbReference type="ARBA" id="ARBA00023137"/>
    </source>
</evidence>
<dbReference type="OrthoDB" id="98077at2759"/>
<dbReference type="FunFam" id="3.30.505.10:FF:000004">
    <property type="entry name" value="Tyrosine-protein kinase"/>
    <property type="match status" value="1"/>
</dbReference>
<dbReference type="Gene3D" id="1.10.510.10">
    <property type="entry name" value="Transferase(Phosphotransferase) domain 1"/>
    <property type="match status" value="1"/>
</dbReference>
<dbReference type="PROSITE" id="PS50011">
    <property type="entry name" value="PROTEIN_KINASE_DOM"/>
    <property type="match status" value="1"/>
</dbReference>
<dbReference type="PROSITE" id="PS00109">
    <property type="entry name" value="PROTEIN_KINASE_TYR"/>
    <property type="match status" value="1"/>
</dbReference>
<dbReference type="PANTHER" id="PTHR24418">
    <property type="entry name" value="TYROSINE-PROTEIN KINASE"/>
    <property type="match status" value="1"/>
</dbReference>
<dbReference type="SUPFAM" id="SSF50044">
    <property type="entry name" value="SH3-domain"/>
    <property type="match status" value="1"/>
</dbReference>
<keyword evidence="17" id="KW-1133">Transmembrane helix</keyword>
<keyword evidence="4" id="KW-0963">Cytoplasm</keyword>
<keyword evidence="8 15" id="KW-0067">ATP-binding</keyword>
<evidence type="ECO:0000256" key="6">
    <source>
        <dbReference type="ARBA" id="ARBA00022741"/>
    </source>
</evidence>
<feature type="compositionally biased region" description="Basic and acidic residues" evidence="16">
    <location>
        <begin position="1362"/>
        <end position="1373"/>
    </location>
</feature>
<feature type="region of interest" description="Disordered" evidence="16">
    <location>
        <begin position="1362"/>
        <end position="1398"/>
    </location>
</feature>
<dbReference type="InterPro" id="IPR015015">
    <property type="entry name" value="F-actin-binding"/>
</dbReference>
<evidence type="ECO:0000256" key="14">
    <source>
        <dbReference type="PROSITE-ProRule" id="PRU00192"/>
    </source>
</evidence>
<keyword evidence="6 15" id="KW-0547">Nucleotide-binding</keyword>
<dbReference type="Pfam" id="PF07714">
    <property type="entry name" value="PK_Tyr_Ser-Thr"/>
    <property type="match status" value="1"/>
</dbReference>
<evidence type="ECO:0000256" key="4">
    <source>
        <dbReference type="ARBA" id="ARBA00022490"/>
    </source>
</evidence>
<accession>A0A8S1GZF5</accession>
<feature type="domain" description="SH3" evidence="19">
    <location>
        <begin position="548"/>
        <end position="621"/>
    </location>
</feature>
<dbReference type="Pfam" id="PF08919">
    <property type="entry name" value="F_actin_bind"/>
    <property type="match status" value="1"/>
</dbReference>
<dbReference type="GO" id="GO:0007154">
    <property type="term" value="P:cell communication"/>
    <property type="evidence" value="ECO:0007669"/>
    <property type="project" value="UniProtKB-ARBA"/>
</dbReference>
<feature type="binding site" evidence="15">
    <location>
        <position position="773"/>
    </location>
    <ligand>
        <name>ATP</name>
        <dbReference type="ChEBI" id="CHEBI:30616"/>
    </ligand>
</feature>
<feature type="region of interest" description="Disordered" evidence="16">
    <location>
        <begin position="978"/>
        <end position="1005"/>
    </location>
</feature>
<keyword evidence="5" id="KW-0808">Transferase</keyword>
<feature type="compositionally biased region" description="Basic and acidic residues" evidence="16">
    <location>
        <begin position="1210"/>
        <end position="1220"/>
    </location>
</feature>
<dbReference type="Pfam" id="PF00018">
    <property type="entry name" value="SH3_1"/>
    <property type="match status" value="1"/>
</dbReference>
<keyword evidence="9 13" id="KW-0727">SH2 domain</keyword>
<dbReference type="InterPro" id="IPR001452">
    <property type="entry name" value="SH3_domain"/>
</dbReference>
<dbReference type="InterPro" id="IPR000719">
    <property type="entry name" value="Prot_kinase_dom"/>
</dbReference>
<evidence type="ECO:0000256" key="16">
    <source>
        <dbReference type="SAM" id="MobiDB-lite"/>
    </source>
</evidence>
<dbReference type="SMART" id="SM00219">
    <property type="entry name" value="TyrKc"/>
    <property type="match status" value="1"/>
</dbReference>
<comment type="catalytic activity">
    <reaction evidence="12">
        <text>L-tyrosyl-[protein] + ATP = O-phospho-L-tyrosyl-[protein] + ADP + H(+)</text>
        <dbReference type="Rhea" id="RHEA:10596"/>
        <dbReference type="Rhea" id="RHEA-COMP:10136"/>
        <dbReference type="Rhea" id="RHEA-COMP:20101"/>
        <dbReference type="ChEBI" id="CHEBI:15378"/>
        <dbReference type="ChEBI" id="CHEBI:30616"/>
        <dbReference type="ChEBI" id="CHEBI:46858"/>
        <dbReference type="ChEBI" id="CHEBI:61978"/>
        <dbReference type="ChEBI" id="CHEBI:456216"/>
        <dbReference type="EC" id="2.7.10.2"/>
    </reaction>
</comment>
<dbReference type="GO" id="GO:0023052">
    <property type="term" value="P:signaling"/>
    <property type="evidence" value="ECO:0007669"/>
    <property type="project" value="UniProtKB-ARBA"/>
</dbReference>
<evidence type="ECO:0000256" key="1">
    <source>
        <dbReference type="ARBA" id="ARBA00004496"/>
    </source>
</evidence>
<evidence type="ECO:0000256" key="13">
    <source>
        <dbReference type="PROSITE-ProRule" id="PRU00191"/>
    </source>
</evidence>
<dbReference type="InterPro" id="IPR036860">
    <property type="entry name" value="SH2_dom_sf"/>
</dbReference>
<dbReference type="InterPro" id="IPR001245">
    <property type="entry name" value="Ser-Thr/Tyr_kinase_cat_dom"/>
</dbReference>
<dbReference type="SMART" id="SM00808">
    <property type="entry name" value="FABD"/>
    <property type="match status" value="1"/>
</dbReference>
<feature type="region of interest" description="Disordered" evidence="16">
    <location>
        <begin position="1041"/>
        <end position="1067"/>
    </location>
</feature>
<dbReference type="GO" id="GO:0008374">
    <property type="term" value="F:O-acyltransferase activity"/>
    <property type="evidence" value="ECO:0007669"/>
    <property type="project" value="InterPro"/>
</dbReference>
<evidence type="ECO:0000256" key="11">
    <source>
        <dbReference type="ARBA" id="ARBA00025707"/>
    </source>
</evidence>
<dbReference type="InterPro" id="IPR000980">
    <property type="entry name" value="SH2"/>
</dbReference>
<dbReference type="InterPro" id="IPR035837">
    <property type="entry name" value="ABL_SH2"/>
</dbReference>
<sequence length="1689" mass="189372">MILLFFSIYLSILFGAFLGTVALIMFGMSWGNLPHLYLRLIGRIQSYFPKPATRLPKKFCDHINNDQTSMCAVPVHSNVDGAGLSLPFETFKEGLNAIVDGDFASAFDPATTTRETLMGFRHATNWTAAQIVFFYTCLLFRISFLLPVRFCLLLTSFAFVALAGFIASIKKLNNFEKTWVAIVYCRLFCSGMGVIANFRNKENRPRRPGVAVSNHLTPNDIQILFSGTPHGSSYGFVVTGQKHVGIIGLIERLVEKLCPSIWVERKCSTDRQSFLTEILRIALKDGPVLMFPEGYCSNNSQVLQFRKAIFEGSVNIYPIAIRQNANFGDGFWYDEHFHNYLVRVMCSWAISYDIQYLEKQIRSDTETNVEFACRVQSMIAKAIDVPCSKYGGTVWYKALEREKIRKQQELANAASIEKNESAIRPFLSPCYPVNDTHYKEPKVLKLNNIDSTMGHTQSTEKANASKSYSFDTSGDKWSDTTEWAVTGIALPTKNDTEMTRRPSSVDTFRVYQPESTFFRHSREDLVGCSSTSSVMLADEMHPLTSSTSATPIFICLYDFHGVGDEQLSLRKGDHVKVLGYNKTREWCEARLQATRRVDASSQKRVGQIGWVPSSYVAPLNSMDKYQWYHGKVSRSESEYILGSGINGSFLVRESETSIGQFSISVRHDGRVYHYRINFDANERFFITQEAKFKNLAELIHHHSLHADGLICSLMYPASKKERTRGVFSLSPTQPDEWEIDRNEIVMHNKLGGGQYGDVYEGFWRRHDRTIAVKALKRLFFIITEFMCKGNLLEYLRRTDKSLLPPVVLMNMATQIASAMAYLESRHFIHRDLAARNCLVGTDNIVKVADFGLARFMREDTYTAHAGAKFPIKWTAPEGLAFNTFSSKSDVWAFGVLLWEIATYGMAPYPGVELSNVYALLEKGFRMDAPPGCPSSVYRLMLQCWNWSPSDRPRFRDIHASLESLFPNTSVDEEVSRQLQKTRSHRRSIGKDTFEPTSAGLRNISNDREKRSFGLTSDSLSSALLRSTTESMSSNCEITMSSFRDSGTLSPRQHQRNLPLPTPPQSAKPKLLKTLLHSNVQQATLERPEKNETMEKSQGREKVEDKVESNGSEEVNITPLAEKNVRKAVSRFGGTMPKGARIDAYLDSIRKVQASGWRESTDADTEGAGSSSMSRTVSDDSLDAIPLPEPLQGQRSSGNAFLQQIRSKLKKQNDLNEHESVDSDTADDSTSKTEPQSAVISAGKRLFNQKMMSASTTDLANNQLVERSNTSASVSPSPAPVPPVRFFSSASRKQNLQASESQQSISSQNEKVDGGCQTESAETGWKTKRAVTRKIEVAKNEPITSVEGELKARIRSLRHVEKDFEQKEEPDRLSDSASPPFATTPTSPNVSPRDPPEKARVRQLVTQKVFPLQHHRPFSLQCQNSSSTIGENVDASISPPPPSLNSSNHNSQDESKLDPKIVEFREQPARHFSTLQRFKAKETVAAHGKELRLEDSTGMSRTQSLRDITSKFEHMGSPAAKIPEGRHGGVLEGRSIKRLSLLESNTRTESAKPCPTRPARVNEISEDAAGNGDQQLVSKSSIISLSQLVEASLKTNKSGIAQQKTIENRLSNLIKLSDTIQQFHSTCGVYAEQISPHSKFRFKELLNRVETFIRQMRSAASPSSSPTFAEQQVIPLFEETFSQIMQLVNR</sequence>